<dbReference type="EMBL" id="AZQQ01000101">
    <property type="protein sequence ID" value="KDD66082.1"/>
    <property type="molecule type" value="Genomic_DNA"/>
</dbReference>
<accession>A0A059KVJ9</accession>
<proteinExistence type="predicted"/>
<dbReference type="eggNOG" id="COG0438">
    <property type="taxonomic scope" value="Bacteria"/>
</dbReference>
<reference evidence="1 2" key="1">
    <citation type="submission" date="2013-12" db="EMBL/GenBank/DDBJ databases">
        <authorList>
            <person name="Formusa P.A."/>
            <person name="Habash M."/>
            <person name="Lee H."/>
            <person name="Trevors J.T."/>
        </authorList>
    </citation>
    <scope>NUCLEOTIDE SEQUENCE [LARGE SCALE GENOMIC DNA]</scope>
    <source>
        <strain evidence="1 2">PD30</strain>
    </source>
</reference>
<dbReference type="AlphaFoldDB" id="A0A059KVJ9"/>
<dbReference type="SUPFAM" id="SSF53756">
    <property type="entry name" value="UDP-Glycosyltransferase/glycogen phosphorylase"/>
    <property type="match status" value="1"/>
</dbReference>
<dbReference type="Gene3D" id="3.40.50.2000">
    <property type="entry name" value="Glycogen Phosphorylase B"/>
    <property type="match status" value="1"/>
</dbReference>
<organism evidence="1 2">
    <name type="scientific">Pseudomonas mandelii PD30</name>
    <dbReference type="NCBI Taxonomy" id="1419583"/>
    <lineage>
        <taxon>Bacteria</taxon>
        <taxon>Pseudomonadati</taxon>
        <taxon>Pseudomonadota</taxon>
        <taxon>Gammaproteobacteria</taxon>
        <taxon>Pseudomonadales</taxon>
        <taxon>Pseudomonadaceae</taxon>
        <taxon>Pseudomonas</taxon>
    </lineage>
</organism>
<evidence type="ECO:0008006" key="3">
    <source>
        <dbReference type="Google" id="ProtNLM"/>
    </source>
</evidence>
<dbReference type="RefSeq" id="WP_033061043.1">
    <property type="nucleotide sequence ID" value="NZ_AZQQ01000101.1"/>
</dbReference>
<dbReference type="Proteomes" id="UP000026739">
    <property type="component" value="Unassembled WGS sequence"/>
</dbReference>
<gene>
    <name evidence="1" type="ORF">V466_26060</name>
</gene>
<evidence type="ECO:0000313" key="2">
    <source>
        <dbReference type="Proteomes" id="UP000026739"/>
    </source>
</evidence>
<dbReference type="PANTHER" id="PTHR12526:SF630">
    <property type="entry name" value="GLYCOSYLTRANSFERASE"/>
    <property type="match status" value="1"/>
</dbReference>
<comment type="caution">
    <text evidence="1">The sequence shown here is derived from an EMBL/GenBank/DDBJ whole genome shotgun (WGS) entry which is preliminary data.</text>
</comment>
<evidence type="ECO:0000313" key="1">
    <source>
        <dbReference type="EMBL" id="KDD66082.1"/>
    </source>
</evidence>
<name>A0A059KVJ9_9PSED</name>
<sequence length="376" mass="43061">MMTFLKKLFKKDVDLAREKFEVELSGNKKAKRVLIFTEHVNATYYISFDIPLRELHAQGKVNFAVVSQQYVTAKGEHCWHQWYESFKPDVVVMTRYALPFGAEILEYFKSRKVPVIYHIDDNLLEIPESLGAEIQKRQGAEQVVAARRYMLEHCDLIYASTSYLKDLFQGLFPKQEIYHGMYAPYMGEKISALKQVRNQQTIGYMGSKGHQEDLELVVPALEQLLNTRPDLSFEVFGTIRMPTSLERFGDRVKSHKVNKGYADFLSILAQLNWDVGLAPLVNDKFNLCKAPTKYIEYTAAGIPVIASNIPVYSKVIPEGGGVLVDVEWRSAIENLLESKQSRDELLSISQAYCREKFSTTILEQQVLDVLNRVKVK</sequence>
<protein>
    <recommendedName>
        <fullName evidence="3">Glycosyl transferase family 1</fullName>
    </recommendedName>
</protein>
<dbReference type="PANTHER" id="PTHR12526">
    <property type="entry name" value="GLYCOSYLTRANSFERASE"/>
    <property type="match status" value="1"/>
</dbReference>
<dbReference type="Pfam" id="PF13692">
    <property type="entry name" value="Glyco_trans_1_4"/>
    <property type="match status" value="1"/>
</dbReference>